<organism evidence="2 3">
    <name type="scientific">Austropuccinia psidii MF-1</name>
    <dbReference type="NCBI Taxonomy" id="1389203"/>
    <lineage>
        <taxon>Eukaryota</taxon>
        <taxon>Fungi</taxon>
        <taxon>Dikarya</taxon>
        <taxon>Basidiomycota</taxon>
        <taxon>Pucciniomycotina</taxon>
        <taxon>Pucciniomycetes</taxon>
        <taxon>Pucciniales</taxon>
        <taxon>Sphaerophragmiaceae</taxon>
        <taxon>Austropuccinia</taxon>
    </lineage>
</organism>
<protein>
    <submittedName>
        <fullName evidence="2">Uncharacterized protein</fullName>
    </submittedName>
</protein>
<keyword evidence="3" id="KW-1185">Reference proteome</keyword>
<proteinExistence type="predicted"/>
<feature type="compositionally biased region" description="Basic residues" evidence="1">
    <location>
        <begin position="87"/>
        <end position="97"/>
    </location>
</feature>
<sequence length="111" mass="12850">MTRPLAGGHELLITHQVFSGLGEHHRALHRLESIVFQRKIKRRNEWLKNQSILSVDQNKELEITPDLEKEGPVVSTSPKPAPELPKNKSKRPQKKQRHPEINQGKANWERT</sequence>
<evidence type="ECO:0000313" key="2">
    <source>
        <dbReference type="EMBL" id="MBW0485546.1"/>
    </source>
</evidence>
<name>A0A9Q3GZD7_9BASI</name>
<dbReference type="Proteomes" id="UP000765509">
    <property type="component" value="Unassembled WGS sequence"/>
</dbReference>
<accession>A0A9Q3GZD7</accession>
<evidence type="ECO:0000313" key="3">
    <source>
        <dbReference type="Proteomes" id="UP000765509"/>
    </source>
</evidence>
<reference evidence="2" key="1">
    <citation type="submission" date="2021-03" db="EMBL/GenBank/DDBJ databases">
        <title>Draft genome sequence of rust myrtle Austropuccinia psidii MF-1, a brazilian biotype.</title>
        <authorList>
            <person name="Quecine M.C."/>
            <person name="Pachon D.M.R."/>
            <person name="Bonatelli M.L."/>
            <person name="Correr F.H."/>
            <person name="Franceschini L.M."/>
            <person name="Leite T.F."/>
            <person name="Margarido G.R.A."/>
            <person name="Almeida C.A."/>
            <person name="Ferrarezi J.A."/>
            <person name="Labate C.A."/>
        </authorList>
    </citation>
    <scope>NUCLEOTIDE SEQUENCE</scope>
    <source>
        <strain evidence="2">MF-1</strain>
    </source>
</reference>
<feature type="region of interest" description="Disordered" evidence="1">
    <location>
        <begin position="63"/>
        <end position="111"/>
    </location>
</feature>
<dbReference type="EMBL" id="AVOT02008223">
    <property type="protein sequence ID" value="MBW0485546.1"/>
    <property type="molecule type" value="Genomic_DNA"/>
</dbReference>
<gene>
    <name evidence="2" type="ORF">O181_025261</name>
</gene>
<evidence type="ECO:0000256" key="1">
    <source>
        <dbReference type="SAM" id="MobiDB-lite"/>
    </source>
</evidence>
<dbReference type="AlphaFoldDB" id="A0A9Q3GZD7"/>
<comment type="caution">
    <text evidence="2">The sequence shown here is derived from an EMBL/GenBank/DDBJ whole genome shotgun (WGS) entry which is preliminary data.</text>
</comment>